<protein>
    <submittedName>
        <fullName evidence="1">Uncharacterized protein</fullName>
    </submittedName>
</protein>
<reference evidence="1" key="2">
    <citation type="submission" date="2022-01" db="EMBL/GenBank/DDBJ databases">
        <authorList>
            <person name="Yamashiro T."/>
            <person name="Shiraishi A."/>
            <person name="Satake H."/>
            <person name="Nakayama K."/>
        </authorList>
    </citation>
    <scope>NUCLEOTIDE SEQUENCE</scope>
</reference>
<organism evidence="1 2">
    <name type="scientific">Tanacetum coccineum</name>
    <dbReference type="NCBI Taxonomy" id="301880"/>
    <lineage>
        <taxon>Eukaryota</taxon>
        <taxon>Viridiplantae</taxon>
        <taxon>Streptophyta</taxon>
        <taxon>Embryophyta</taxon>
        <taxon>Tracheophyta</taxon>
        <taxon>Spermatophyta</taxon>
        <taxon>Magnoliopsida</taxon>
        <taxon>eudicotyledons</taxon>
        <taxon>Gunneridae</taxon>
        <taxon>Pentapetalae</taxon>
        <taxon>asterids</taxon>
        <taxon>campanulids</taxon>
        <taxon>Asterales</taxon>
        <taxon>Asteraceae</taxon>
        <taxon>Asteroideae</taxon>
        <taxon>Anthemideae</taxon>
        <taxon>Anthemidinae</taxon>
        <taxon>Tanacetum</taxon>
    </lineage>
</organism>
<evidence type="ECO:0000313" key="1">
    <source>
        <dbReference type="EMBL" id="GJU02915.1"/>
    </source>
</evidence>
<comment type="caution">
    <text evidence="1">The sequence shown here is derived from an EMBL/GenBank/DDBJ whole genome shotgun (WGS) entry which is preliminary data.</text>
</comment>
<gene>
    <name evidence="1" type="ORF">Tco_1113253</name>
</gene>
<evidence type="ECO:0000313" key="2">
    <source>
        <dbReference type="Proteomes" id="UP001151760"/>
    </source>
</evidence>
<proteinExistence type="predicted"/>
<accession>A0ABQ5IT63</accession>
<sequence>MDMCFHTYQNTKTSVINVQENNAYKILKNQEDKEDNEEIRGLVTLVNGFADSSKNKNDDSNYVVRDVNEVVINFSKGEVNCNFNKVVKNRKVCDREQDGSKKDDEFVFCDLMLEKNRRNLWGSNHIDGSHDASEYVTMNLSTMNLRTRLLELELIIPKTYCSVDCIQKGVQLLGKYHEDENKSCDVAPLRCLNVKSLFGHSRVLKYGVSFGYLKFDMWKWPTRKKIERVFRQNKDMYIMFIQWLDYSRQVIEQKIELNICLRHAEKVVNKRFYRLDIKYDVGNWVYLKLQPYMQINVRQSHQHMFSAKVSGAFQMMVKDGKVAYKLKSLKIDKILSVFYVYKLRKWKMEVTELGTFTTYDEAGMIIVEPQTVLDRIMHMKCNRVVVYVLI</sequence>
<dbReference type="EMBL" id="BQNB010021104">
    <property type="protein sequence ID" value="GJU02915.1"/>
    <property type="molecule type" value="Genomic_DNA"/>
</dbReference>
<name>A0ABQ5IT63_9ASTR</name>
<dbReference type="Proteomes" id="UP001151760">
    <property type="component" value="Unassembled WGS sequence"/>
</dbReference>
<keyword evidence="2" id="KW-1185">Reference proteome</keyword>
<reference evidence="1" key="1">
    <citation type="journal article" date="2022" name="Int. J. Mol. Sci.">
        <title>Draft Genome of Tanacetum Coccineum: Genomic Comparison of Closely Related Tanacetum-Family Plants.</title>
        <authorList>
            <person name="Yamashiro T."/>
            <person name="Shiraishi A."/>
            <person name="Nakayama K."/>
            <person name="Satake H."/>
        </authorList>
    </citation>
    <scope>NUCLEOTIDE SEQUENCE</scope>
</reference>